<dbReference type="InParanoid" id="A0A1Y2E6Z0"/>
<organism evidence="3 4">
    <name type="scientific">Pseudomassariella vexata</name>
    <dbReference type="NCBI Taxonomy" id="1141098"/>
    <lineage>
        <taxon>Eukaryota</taxon>
        <taxon>Fungi</taxon>
        <taxon>Dikarya</taxon>
        <taxon>Ascomycota</taxon>
        <taxon>Pezizomycotina</taxon>
        <taxon>Sordariomycetes</taxon>
        <taxon>Xylariomycetidae</taxon>
        <taxon>Amphisphaeriales</taxon>
        <taxon>Pseudomassariaceae</taxon>
        <taxon>Pseudomassariella</taxon>
    </lineage>
</organism>
<protein>
    <submittedName>
        <fullName evidence="3">HotDog domain-containing protein</fullName>
    </submittedName>
</protein>
<keyword evidence="1" id="KW-0812">Transmembrane</keyword>
<dbReference type="AlphaFoldDB" id="A0A1Y2E6Z0"/>
<dbReference type="PANTHER" id="PTHR47260">
    <property type="entry name" value="UPF0644 PROTEIN PB2B4.06"/>
    <property type="match status" value="1"/>
</dbReference>
<dbReference type="CDD" id="cd03443">
    <property type="entry name" value="PaaI_thioesterase"/>
    <property type="match status" value="1"/>
</dbReference>
<accession>A0A1Y2E6Z0</accession>
<dbReference type="Gene3D" id="3.10.129.10">
    <property type="entry name" value="Hotdog Thioesterase"/>
    <property type="match status" value="1"/>
</dbReference>
<feature type="domain" description="Thioesterase" evidence="2">
    <location>
        <begin position="127"/>
        <end position="172"/>
    </location>
</feature>
<name>A0A1Y2E6Z0_9PEZI</name>
<dbReference type="SUPFAM" id="SSF54637">
    <property type="entry name" value="Thioesterase/thiol ester dehydrase-isomerase"/>
    <property type="match status" value="1"/>
</dbReference>
<evidence type="ECO:0000313" key="3">
    <source>
        <dbReference type="EMBL" id="ORY67321.1"/>
    </source>
</evidence>
<gene>
    <name evidence="3" type="ORF">BCR38DRAFT_299797</name>
</gene>
<dbReference type="InterPro" id="IPR029069">
    <property type="entry name" value="HotDog_dom_sf"/>
</dbReference>
<feature type="non-terminal residue" evidence="3">
    <location>
        <position position="1"/>
    </location>
</feature>
<proteinExistence type="predicted"/>
<dbReference type="InterPro" id="IPR052061">
    <property type="entry name" value="PTE-AB_protein"/>
</dbReference>
<dbReference type="RefSeq" id="XP_040717945.1">
    <property type="nucleotide sequence ID" value="XM_040854541.1"/>
</dbReference>
<reference evidence="3 4" key="1">
    <citation type="submission" date="2016-07" db="EMBL/GenBank/DDBJ databases">
        <title>Pervasive Adenine N6-methylation of Active Genes in Fungi.</title>
        <authorList>
            <consortium name="DOE Joint Genome Institute"/>
            <person name="Mondo S.J."/>
            <person name="Dannebaum R.O."/>
            <person name="Kuo R.C."/>
            <person name="Labutti K."/>
            <person name="Haridas S."/>
            <person name="Kuo A."/>
            <person name="Salamov A."/>
            <person name="Ahrendt S.R."/>
            <person name="Lipzen A."/>
            <person name="Sullivan W."/>
            <person name="Andreopoulos W.B."/>
            <person name="Clum A."/>
            <person name="Lindquist E."/>
            <person name="Daum C."/>
            <person name="Ramamoorthy G.K."/>
            <person name="Gryganskyi A."/>
            <person name="Culley D."/>
            <person name="Magnuson J.K."/>
            <person name="James T.Y."/>
            <person name="O'Malley M.A."/>
            <person name="Stajich J.E."/>
            <person name="Spatafora J.W."/>
            <person name="Visel A."/>
            <person name="Grigoriev I.V."/>
        </authorList>
    </citation>
    <scope>NUCLEOTIDE SEQUENCE [LARGE SCALE GENOMIC DNA]</scope>
    <source>
        <strain evidence="3 4">CBS 129021</strain>
    </source>
</reference>
<sequence length="226" mass="24441">RSRRRGLIYSTIFLCVGISVGSLFRFSIAPPPLPTPGSPEDAYVISEIHTQASRLPLVQTLSSDRAWTSWDAYTEPLNSRGGAAPRVTLGAMSGSRGLPYQRVFHNASTGEIISVVYFGGGLAGWPGVVHGGALATVLDESLGRCAIKRFPARTGVTARLELTYKRPTTTNVFYVVKVRPDGSRKSDRKMWVEGHVETATGKVCIEAKALFVVPKGITLMPMSEGF</sequence>
<keyword evidence="4" id="KW-1185">Reference proteome</keyword>
<dbReference type="GeneID" id="63770753"/>
<dbReference type="PANTHER" id="PTHR47260:SF1">
    <property type="entry name" value="UPF0644 PROTEIN PB2B4.06"/>
    <property type="match status" value="1"/>
</dbReference>
<feature type="non-terminal residue" evidence="3">
    <location>
        <position position="226"/>
    </location>
</feature>
<dbReference type="STRING" id="1141098.A0A1Y2E6Z0"/>
<evidence type="ECO:0000256" key="1">
    <source>
        <dbReference type="SAM" id="Phobius"/>
    </source>
</evidence>
<dbReference type="Pfam" id="PF03061">
    <property type="entry name" value="4HBT"/>
    <property type="match status" value="1"/>
</dbReference>
<dbReference type="InterPro" id="IPR006683">
    <property type="entry name" value="Thioestr_dom"/>
</dbReference>
<comment type="caution">
    <text evidence="3">The sequence shown here is derived from an EMBL/GenBank/DDBJ whole genome shotgun (WGS) entry which is preliminary data.</text>
</comment>
<evidence type="ECO:0000313" key="4">
    <source>
        <dbReference type="Proteomes" id="UP000193689"/>
    </source>
</evidence>
<evidence type="ECO:0000259" key="2">
    <source>
        <dbReference type="Pfam" id="PF03061"/>
    </source>
</evidence>
<dbReference type="EMBL" id="MCFJ01000004">
    <property type="protein sequence ID" value="ORY67321.1"/>
    <property type="molecule type" value="Genomic_DNA"/>
</dbReference>
<feature type="transmembrane region" description="Helical" evidence="1">
    <location>
        <begin position="7"/>
        <end position="28"/>
    </location>
</feature>
<keyword evidence="1" id="KW-0472">Membrane</keyword>
<keyword evidence="1" id="KW-1133">Transmembrane helix</keyword>
<dbReference type="Proteomes" id="UP000193689">
    <property type="component" value="Unassembled WGS sequence"/>
</dbReference>
<dbReference type="OrthoDB" id="506431at2759"/>